<dbReference type="GO" id="GO:0071555">
    <property type="term" value="P:cell wall organization"/>
    <property type="evidence" value="ECO:0007669"/>
    <property type="project" value="UniProtKB-KW"/>
</dbReference>
<keyword evidence="8 14" id="KW-0378">Hydrolase</keyword>
<reference evidence="14 15" key="1">
    <citation type="submission" date="2023-08" db="EMBL/GenBank/DDBJ databases">
        <title>Pleionea litopenaei sp. nov., isolated from stomach of juvenile Litopenaeus vannamei.</title>
        <authorList>
            <person name="Rho A.M."/>
            <person name="Hwang C.Y."/>
        </authorList>
    </citation>
    <scope>NUCLEOTIDE SEQUENCE [LARGE SCALE GENOMIC DNA]</scope>
    <source>
        <strain evidence="14 15">HL-JVS1</strain>
    </source>
</reference>
<evidence type="ECO:0000256" key="5">
    <source>
        <dbReference type="ARBA" id="ARBA00011901"/>
    </source>
</evidence>
<evidence type="ECO:0000256" key="4">
    <source>
        <dbReference type="ARBA" id="ARBA00007553"/>
    </source>
</evidence>
<evidence type="ECO:0000256" key="12">
    <source>
        <dbReference type="ARBA" id="ARBA00042615"/>
    </source>
</evidence>
<comment type="subcellular location">
    <subcellularLocation>
        <location evidence="3">Cytoplasm</location>
    </subcellularLocation>
</comment>
<dbReference type="GO" id="GO:0008745">
    <property type="term" value="F:N-acetylmuramoyl-L-alanine amidase activity"/>
    <property type="evidence" value="ECO:0007669"/>
    <property type="project" value="UniProtKB-EC"/>
</dbReference>
<dbReference type="GO" id="GO:0046872">
    <property type="term" value="F:metal ion binding"/>
    <property type="evidence" value="ECO:0007669"/>
    <property type="project" value="UniProtKB-KW"/>
</dbReference>
<accession>A0AA51RVQ7</accession>
<dbReference type="CDD" id="cd06583">
    <property type="entry name" value="PGRP"/>
    <property type="match status" value="1"/>
</dbReference>
<evidence type="ECO:0000313" key="14">
    <source>
        <dbReference type="EMBL" id="WMS88656.1"/>
    </source>
</evidence>
<dbReference type="NCBIfam" id="NF008758">
    <property type="entry name" value="PRK11789.1"/>
    <property type="match status" value="1"/>
</dbReference>
<evidence type="ECO:0000313" key="15">
    <source>
        <dbReference type="Proteomes" id="UP001239782"/>
    </source>
</evidence>
<feature type="domain" description="N-acetylmuramoyl-L-alanine amidase" evidence="13">
    <location>
        <begin position="33"/>
        <end position="184"/>
    </location>
</feature>
<sequence>MPLTAQDPNHQDSSKLSAERQMANSLKLKKIPSPFHNERPNQTIVDLLVIHNISLPPGQFGTGKVEEFFTGKLNSEEHPFFEEIKDLQVSAHYFIDRTGSVIEFVDPDQRAWHAGVSSWHGRENCNDFSIGIELEGTDSQPYSDAQYFSLTQLVELLMTRYPAISAERIVGHCDIAPTRKTDPGESFDWQRFRELLSCP</sequence>
<dbReference type="KEGG" id="plei:Q9312_07005"/>
<evidence type="ECO:0000259" key="13">
    <source>
        <dbReference type="SMART" id="SM00644"/>
    </source>
</evidence>
<dbReference type="InterPro" id="IPR002502">
    <property type="entry name" value="Amidase_domain"/>
</dbReference>
<keyword evidence="9" id="KW-0862">Zinc</keyword>
<dbReference type="AlphaFoldDB" id="A0AA51RVQ7"/>
<dbReference type="Proteomes" id="UP001239782">
    <property type="component" value="Chromosome"/>
</dbReference>
<comment type="similarity">
    <text evidence="4">Belongs to the N-acetylmuramoyl-L-alanine amidase 2 family.</text>
</comment>
<keyword evidence="10" id="KW-0961">Cell wall biogenesis/degradation</keyword>
<dbReference type="EMBL" id="CP133548">
    <property type="protein sequence ID" value="WMS88656.1"/>
    <property type="molecule type" value="Genomic_DNA"/>
</dbReference>
<name>A0AA51RVQ7_9GAMM</name>
<evidence type="ECO:0000256" key="7">
    <source>
        <dbReference type="ARBA" id="ARBA00022723"/>
    </source>
</evidence>
<evidence type="ECO:0000256" key="8">
    <source>
        <dbReference type="ARBA" id="ARBA00022801"/>
    </source>
</evidence>
<keyword evidence="7" id="KW-0479">Metal-binding</keyword>
<dbReference type="PANTHER" id="PTHR30417:SF4">
    <property type="entry name" value="1,6-ANHYDRO-N-ACETYLMURAMYL-L-ALANINE AMIDASE AMPD"/>
    <property type="match status" value="1"/>
</dbReference>
<dbReference type="SUPFAM" id="SSF55846">
    <property type="entry name" value="N-acetylmuramoyl-L-alanine amidase-like"/>
    <property type="match status" value="1"/>
</dbReference>
<keyword evidence="15" id="KW-1185">Reference proteome</keyword>
<dbReference type="EC" id="3.5.1.28" evidence="5"/>
<evidence type="ECO:0000256" key="9">
    <source>
        <dbReference type="ARBA" id="ARBA00022833"/>
    </source>
</evidence>
<dbReference type="InterPro" id="IPR051206">
    <property type="entry name" value="NAMLAA_amidase_2"/>
</dbReference>
<evidence type="ECO:0000256" key="11">
    <source>
        <dbReference type="ARBA" id="ARBA00039257"/>
    </source>
</evidence>
<dbReference type="PANTHER" id="PTHR30417">
    <property type="entry name" value="N-ACETYLMURAMOYL-L-ALANINE AMIDASE AMID"/>
    <property type="match status" value="1"/>
</dbReference>
<keyword evidence="6" id="KW-0963">Cytoplasm</keyword>
<dbReference type="Gene3D" id="3.40.80.10">
    <property type="entry name" value="Peptidoglycan recognition protein-like"/>
    <property type="match status" value="1"/>
</dbReference>
<proteinExistence type="inferred from homology"/>
<dbReference type="RefSeq" id="WP_309203875.1">
    <property type="nucleotide sequence ID" value="NZ_CP133548.1"/>
</dbReference>
<dbReference type="GO" id="GO:0009254">
    <property type="term" value="P:peptidoglycan turnover"/>
    <property type="evidence" value="ECO:0007669"/>
    <property type="project" value="TreeGrafter"/>
</dbReference>
<evidence type="ECO:0000256" key="6">
    <source>
        <dbReference type="ARBA" id="ARBA00022490"/>
    </source>
</evidence>
<evidence type="ECO:0000256" key="3">
    <source>
        <dbReference type="ARBA" id="ARBA00004496"/>
    </source>
</evidence>
<dbReference type="Pfam" id="PF01510">
    <property type="entry name" value="Amidase_2"/>
    <property type="match status" value="1"/>
</dbReference>
<dbReference type="InterPro" id="IPR036505">
    <property type="entry name" value="Amidase/PGRP_sf"/>
</dbReference>
<protein>
    <recommendedName>
        <fullName evidence="11">1,6-anhydro-N-acetylmuramyl-L-alanine amidase AmpD</fullName>
        <ecNumber evidence="5">3.5.1.28</ecNumber>
    </recommendedName>
    <alternativeName>
        <fullName evidence="12">N-acetylmuramoyl-L-alanine amidase</fullName>
    </alternativeName>
</protein>
<evidence type="ECO:0000256" key="10">
    <source>
        <dbReference type="ARBA" id="ARBA00023316"/>
    </source>
</evidence>
<evidence type="ECO:0000256" key="1">
    <source>
        <dbReference type="ARBA" id="ARBA00001561"/>
    </source>
</evidence>
<comment type="catalytic activity">
    <reaction evidence="1">
        <text>Hydrolyzes the link between N-acetylmuramoyl residues and L-amino acid residues in certain cell-wall glycopeptides.</text>
        <dbReference type="EC" id="3.5.1.28"/>
    </reaction>
</comment>
<dbReference type="SMART" id="SM00644">
    <property type="entry name" value="Ami_2"/>
    <property type="match status" value="1"/>
</dbReference>
<evidence type="ECO:0000256" key="2">
    <source>
        <dbReference type="ARBA" id="ARBA00001947"/>
    </source>
</evidence>
<dbReference type="GO" id="GO:0009253">
    <property type="term" value="P:peptidoglycan catabolic process"/>
    <property type="evidence" value="ECO:0007669"/>
    <property type="project" value="InterPro"/>
</dbReference>
<comment type="cofactor">
    <cofactor evidence="2">
        <name>Zn(2+)</name>
        <dbReference type="ChEBI" id="CHEBI:29105"/>
    </cofactor>
</comment>
<dbReference type="GO" id="GO:0005737">
    <property type="term" value="C:cytoplasm"/>
    <property type="evidence" value="ECO:0007669"/>
    <property type="project" value="UniProtKB-SubCell"/>
</dbReference>
<gene>
    <name evidence="14" type="primary">ampD</name>
    <name evidence="14" type="ORF">Q9312_07005</name>
</gene>
<organism evidence="14 15">
    <name type="scientific">Pleionea litopenaei</name>
    <dbReference type="NCBI Taxonomy" id="3070815"/>
    <lineage>
        <taxon>Bacteria</taxon>
        <taxon>Pseudomonadati</taxon>
        <taxon>Pseudomonadota</taxon>
        <taxon>Gammaproteobacteria</taxon>
        <taxon>Oceanospirillales</taxon>
        <taxon>Pleioneaceae</taxon>
        <taxon>Pleionea</taxon>
    </lineage>
</organism>